<dbReference type="EMBL" id="JAKLUA010000008">
    <property type="protein sequence ID" value="MCG2670119.1"/>
    <property type="molecule type" value="Genomic_DNA"/>
</dbReference>
<dbReference type="Proteomes" id="UP001139012">
    <property type="component" value="Unassembled WGS sequence"/>
</dbReference>
<organism evidence="1 2">
    <name type="scientific">Bradyrhizobium zhengyangense</name>
    <dbReference type="NCBI Taxonomy" id="2911009"/>
    <lineage>
        <taxon>Bacteria</taxon>
        <taxon>Pseudomonadati</taxon>
        <taxon>Pseudomonadota</taxon>
        <taxon>Alphaproteobacteria</taxon>
        <taxon>Hyphomicrobiales</taxon>
        <taxon>Nitrobacteraceae</taxon>
        <taxon>Bradyrhizobium</taxon>
    </lineage>
</organism>
<reference evidence="1" key="1">
    <citation type="submission" date="2022-01" db="EMBL/GenBank/DDBJ databases">
        <title>Genome sequnece data of strain Bradyrhizobium sp. nov.</title>
        <authorList>
            <person name="Zhang J."/>
        </authorList>
    </citation>
    <scope>NUCLEOTIDE SEQUENCE</scope>
    <source>
        <strain evidence="1">WYCCWR 12774</strain>
    </source>
</reference>
<keyword evidence="2" id="KW-1185">Reference proteome</keyword>
<evidence type="ECO:0000313" key="2">
    <source>
        <dbReference type="Proteomes" id="UP001139012"/>
    </source>
</evidence>
<gene>
    <name evidence="1" type="ORF">L6637_24445</name>
</gene>
<accession>A0ABS9LSW1</accession>
<proteinExistence type="predicted"/>
<evidence type="ECO:0000313" key="1">
    <source>
        <dbReference type="EMBL" id="MCG2670119.1"/>
    </source>
</evidence>
<comment type="caution">
    <text evidence="1">The sequence shown here is derived from an EMBL/GenBank/DDBJ whole genome shotgun (WGS) entry which is preliminary data.</text>
</comment>
<name>A0ABS9LSW1_9BRAD</name>
<dbReference type="RefSeq" id="WP_237872204.1">
    <property type="nucleotide sequence ID" value="NZ_JAKLUA010000008.1"/>
</dbReference>
<evidence type="ECO:0008006" key="3">
    <source>
        <dbReference type="Google" id="ProtNLM"/>
    </source>
</evidence>
<sequence length="96" mass="10820">MTTRTRRETVTFRHPFRIHGIDRLLPAGSYQVLTDEETILAETVSAWRRVGTSIIVPKEDVVEGVLGSKKMCKDMRSIRAVDLADARRIDASVAHD</sequence>
<protein>
    <recommendedName>
        <fullName evidence="3">CBS domain-containing protein</fullName>
    </recommendedName>
</protein>